<evidence type="ECO:0000313" key="2">
    <source>
        <dbReference type="Proteomes" id="UP001221898"/>
    </source>
</evidence>
<name>A0AAD7X1Q4_9TELE</name>
<organism evidence="1 2">
    <name type="scientific">Aldrovandia affinis</name>
    <dbReference type="NCBI Taxonomy" id="143900"/>
    <lineage>
        <taxon>Eukaryota</taxon>
        <taxon>Metazoa</taxon>
        <taxon>Chordata</taxon>
        <taxon>Craniata</taxon>
        <taxon>Vertebrata</taxon>
        <taxon>Euteleostomi</taxon>
        <taxon>Actinopterygii</taxon>
        <taxon>Neopterygii</taxon>
        <taxon>Teleostei</taxon>
        <taxon>Notacanthiformes</taxon>
        <taxon>Halosauridae</taxon>
        <taxon>Aldrovandia</taxon>
    </lineage>
</organism>
<gene>
    <name evidence="1" type="ORF">AAFF_G00227540</name>
</gene>
<dbReference type="AlphaFoldDB" id="A0AAD7X1Q4"/>
<dbReference type="Gene3D" id="3.30.360.10">
    <property type="entry name" value="Dihydrodipicolinate Reductase, domain 2"/>
    <property type="match status" value="1"/>
</dbReference>
<dbReference type="Proteomes" id="UP001221898">
    <property type="component" value="Unassembled WGS sequence"/>
</dbReference>
<evidence type="ECO:0000313" key="1">
    <source>
        <dbReference type="EMBL" id="KAJ8417911.1"/>
    </source>
</evidence>
<protein>
    <submittedName>
        <fullName evidence="1">Uncharacterized protein</fullName>
    </submittedName>
</protein>
<accession>A0AAD7X1Q4</accession>
<reference evidence="1" key="1">
    <citation type="journal article" date="2023" name="Science">
        <title>Genome structures resolve the early diversification of teleost fishes.</title>
        <authorList>
            <person name="Parey E."/>
            <person name="Louis A."/>
            <person name="Montfort J."/>
            <person name="Bouchez O."/>
            <person name="Roques C."/>
            <person name="Iampietro C."/>
            <person name="Lluch J."/>
            <person name="Castinel A."/>
            <person name="Donnadieu C."/>
            <person name="Desvignes T."/>
            <person name="Floi Bucao C."/>
            <person name="Jouanno E."/>
            <person name="Wen M."/>
            <person name="Mejri S."/>
            <person name="Dirks R."/>
            <person name="Jansen H."/>
            <person name="Henkel C."/>
            <person name="Chen W.J."/>
            <person name="Zahm M."/>
            <person name="Cabau C."/>
            <person name="Klopp C."/>
            <person name="Thompson A.W."/>
            <person name="Robinson-Rechavi M."/>
            <person name="Braasch I."/>
            <person name="Lecointre G."/>
            <person name="Bobe J."/>
            <person name="Postlethwait J.H."/>
            <person name="Berthelot C."/>
            <person name="Roest Crollius H."/>
            <person name="Guiguen Y."/>
        </authorList>
    </citation>
    <scope>NUCLEOTIDE SEQUENCE</scope>
    <source>
        <strain evidence="1">NC1722</strain>
    </source>
</reference>
<sequence length="66" mass="7623">MAASFEDGLYVQTVVDAIKRSSRTGEWERVEVMTEEPDANHNLCPAEFELKQQRSSGFYWVADRKL</sequence>
<comment type="caution">
    <text evidence="1">The sequence shown here is derived from an EMBL/GenBank/DDBJ whole genome shotgun (WGS) entry which is preliminary data.</text>
</comment>
<dbReference type="EMBL" id="JAINUG010000003">
    <property type="protein sequence ID" value="KAJ8417911.1"/>
    <property type="molecule type" value="Genomic_DNA"/>
</dbReference>
<proteinExistence type="predicted"/>
<keyword evidence="2" id="KW-1185">Reference proteome</keyword>